<accession>A0A0F3NLM3</accession>
<sequence length="51" mass="5817">MARNKLFLIENNYCAKAKSQVLIYEISANYIEVSGITSHKSAILIKKKFII</sequence>
<dbReference type="Proteomes" id="UP000033385">
    <property type="component" value="Unassembled WGS sequence"/>
</dbReference>
<comment type="caution">
    <text evidence="1">The sequence shown here is derived from an EMBL/GenBank/DDBJ whole genome shotgun (WGS) entry which is preliminary data.</text>
</comment>
<dbReference type="PATRIC" id="fig|1359153.3.peg.12"/>
<evidence type="ECO:0000313" key="2">
    <source>
        <dbReference type="Proteomes" id="UP000033385"/>
    </source>
</evidence>
<gene>
    <name evidence="1" type="ORF">APHNP_0012</name>
</gene>
<name>A0A0F3NLM3_ANAPH</name>
<organism evidence="1 2">
    <name type="scientific">Anaplasma phagocytophilum str. ApNP</name>
    <dbReference type="NCBI Taxonomy" id="1359153"/>
    <lineage>
        <taxon>Bacteria</taxon>
        <taxon>Pseudomonadati</taxon>
        <taxon>Pseudomonadota</taxon>
        <taxon>Alphaproteobacteria</taxon>
        <taxon>Rickettsiales</taxon>
        <taxon>Anaplasmataceae</taxon>
        <taxon>Anaplasma</taxon>
        <taxon>phagocytophilum group</taxon>
    </lineage>
</organism>
<protein>
    <submittedName>
        <fullName evidence="1">Uncharacterized protein</fullName>
    </submittedName>
</protein>
<dbReference type="EMBL" id="LANW01000001">
    <property type="protein sequence ID" value="KJV67794.1"/>
    <property type="molecule type" value="Genomic_DNA"/>
</dbReference>
<evidence type="ECO:0000313" key="1">
    <source>
        <dbReference type="EMBL" id="KJV67794.1"/>
    </source>
</evidence>
<proteinExistence type="predicted"/>
<reference evidence="1 2" key="1">
    <citation type="submission" date="2015-01" db="EMBL/GenBank/DDBJ databases">
        <title>Genome Sequencing of Rickettsiales.</title>
        <authorList>
            <person name="Daugherty S.C."/>
            <person name="Su Q."/>
            <person name="Abolude K."/>
            <person name="Beier-Sexton M."/>
            <person name="Carlyon J.A."/>
            <person name="Carter R."/>
            <person name="Day N.P."/>
            <person name="Dumler S.J."/>
            <person name="Dyachenko V."/>
            <person name="Godinez A."/>
            <person name="Kurtti T.J."/>
            <person name="Lichay M."/>
            <person name="Mullins K.E."/>
            <person name="Ott S."/>
            <person name="Pappas-Brown V."/>
            <person name="Paris D.H."/>
            <person name="Patel P."/>
            <person name="Richards A.L."/>
            <person name="Sadzewicz L."/>
            <person name="Sears K."/>
            <person name="Seidman D."/>
            <person name="Sengamalay N."/>
            <person name="Stenos J."/>
            <person name="Tallon L.J."/>
            <person name="Vincent G."/>
            <person name="Fraser C.M."/>
            <person name="Munderloh U."/>
            <person name="Dunning-Hotopp J.C."/>
        </authorList>
    </citation>
    <scope>NUCLEOTIDE SEQUENCE [LARGE SCALE GENOMIC DNA]</scope>
    <source>
        <strain evidence="1 2">ApNP</strain>
    </source>
</reference>
<dbReference type="AlphaFoldDB" id="A0A0F3NLM3"/>